<evidence type="ECO:0000313" key="2">
    <source>
        <dbReference type="EMBL" id="GFF43857.1"/>
    </source>
</evidence>
<dbReference type="AlphaFoldDB" id="A0A8H3P901"/>
<accession>A0A8H3P901</accession>
<feature type="compositionally biased region" description="Basic and acidic residues" evidence="1">
    <location>
        <begin position="49"/>
        <end position="69"/>
    </location>
</feature>
<organism evidence="2 3">
    <name type="scientific">Aspergillus udagawae</name>
    <dbReference type="NCBI Taxonomy" id="91492"/>
    <lineage>
        <taxon>Eukaryota</taxon>
        <taxon>Fungi</taxon>
        <taxon>Dikarya</taxon>
        <taxon>Ascomycota</taxon>
        <taxon>Pezizomycotina</taxon>
        <taxon>Eurotiomycetes</taxon>
        <taxon>Eurotiomycetidae</taxon>
        <taxon>Eurotiales</taxon>
        <taxon>Aspergillaceae</taxon>
        <taxon>Aspergillus</taxon>
        <taxon>Aspergillus subgen. Fumigati</taxon>
    </lineage>
</organism>
<gene>
    <name evidence="2" type="ORF">IFM46972_07351</name>
</gene>
<protein>
    <submittedName>
        <fullName evidence="2">Uncharacterized protein</fullName>
    </submittedName>
</protein>
<evidence type="ECO:0000313" key="3">
    <source>
        <dbReference type="Proteomes" id="UP000465221"/>
    </source>
</evidence>
<dbReference type="Proteomes" id="UP000465221">
    <property type="component" value="Unassembled WGS sequence"/>
</dbReference>
<feature type="compositionally biased region" description="Gly residues" evidence="1">
    <location>
        <begin position="25"/>
        <end position="34"/>
    </location>
</feature>
<reference evidence="2 3" key="1">
    <citation type="submission" date="2020-01" db="EMBL/GenBank/DDBJ databases">
        <title>Draft genome sequence of Aspergillus udagawae IFM 46972.</title>
        <authorList>
            <person name="Takahashi H."/>
            <person name="Yaguchi T."/>
        </authorList>
    </citation>
    <scope>NUCLEOTIDE SEQUENCE [LARGE SCALE GENOMIC DNA]</scope>
    <source>
        <strain evidence="2 3">IFM 46972</strain>
    </source>
</reference>
<dbReference type="EMBL" id="BLKC01000055">
    <property type="protein sequence ID" value="GFF43857.1"/>
    <property type="molecule type" value="Genomic_DNA"/>
</dbReference>
<sequence length="69" mass="7667">MSLNSRDMEYLEDRVYDVQMADITGGDGWSGPSGSGWPRWNGNECPNRPSKDRGGWDAGLEQRRSCSTA</sequence>
<evidence type="ECO:0000256" key="1">
    <source>
        <dbReference type="SAM" id="MobiDB-lite"/>
    </source>
</evidence>
<name>A0A8H3P901_9EURO</name>
<comment type="caution">
    <text evidence="2">The sequence shown here is derived from an EMBL/GenBank/DDBJ whole genome shotgun (WGS) entry which is preliminary data.</text>
</comment>
<feature type="region of interest" description="Disordered" evidence="1">
    <location>
        <begin position="22"/>
        <end position="69"/>
    </location>
</feature>
<proteinExistence type="predicted"/>